<dbReference type="InterPro" id="IPR035897">
    <property type="entry name" value="Toll_tir_struct_dom_sf"/>
</dbReference>
<evidence type="ECO:0000313" key="3">
    <source>
        <dbReference type="EMBL" id="KAJ7975385.1"/>
    </source>
</evidence>
<keyword evidence="1" id="KW-0520">NAD</keyword>
<proteinExistence type="predicted"/>
<dbReference type="Pfam" id="PF01582">
    <property type="entry name" value="TIR"/>
    <property type="match status" value="1"/>
</dbReference>
<dbReference type="KEGG" id="qsa:O6P43_005314"/>
<dbReference type="FunFam" id="3.40.50.10140:FF:000007">
    <property type="entry name" value="Disease resistance protein (TIR-NBS-LRR class)"/>
    <property type="match status" value="1"/>
</dbReference>
<dbReference type="GO" id="GO:0007165">
    <property type="term" value="P:signal transduction"/>
    <property type="evidence" value="ECO:0007669"/>
    <property type="project" value="InterPro"/>
</dbReference>
<evidence type="ECO:0000256" key="1">
    <source>
        <dbReference type="ARBA" id="ARBA00023027"/>
    </source>
</evidence>
<dbReference type="SMART" id="SM00255">
    <property type="entry name" value="TIR"/>
    <property type="match status" value="1"/>
</dbReference>
<organism evidence="3 4">
    <name type="scientific">Quillaja saponaria</name>
    <name type="common">Soap bark tree</name>
    <dbReference type="NCBI Taxonomy" id="32244"/>
    <lineage>
        <taxon>Eukaryota</taxon>
        <taxon>Viridiplantae</taxon>
        <taxon>Streptophyta</taxon>
        <taxon>Embryophyta</taxon>
        <taxon>Tracheophyta</taxon>
        <taxon>Spermatophyta</taxon>
        <taxon>Magnoliopsida</taxon>
        <taxon>eudicotyledons</taxon>
        <taxon>Gunneridae</taxon>
        <taxon>Pentapetalae</taxon>
        <taxon>rosids</taxon>
        <taxon>fabids</taxon>
        <taxon>Fabales</taxon>
        <taxon>Quillajaceae</taxon>
        <taxon>Quillaja</taxon>
    </lineage>
</organism>
<gene>
    <name evidence="3" type="ORF">O6P43_005314</name>
</gene>
<dbReference type="PANTHER" id="PTHR32009">
    <property type="entry name" value="TMV RESISTANCE PROTEIN N-LIKE"/>
    <property type="match status" value="1"/>
</dbReference>
<protein>
    <submittedName>
        <fullName evidence="3">Resistance protein</fullName>
    </submittedName>
</protein>
<dbReference type="InterPro" id="IPR000157">
    <property type="entry name" value="TIR_dom"/>
</dbReference>
<evidence type="ECO:0000313" key="4">
    <source>
        <dbReference type="Proteomes" id="UP001163823"/>
    </source>
</evidence>
<dbReference type="PANTHER" id="PTHR32009:SF106">
    <property type="entry name" value="TIR DOMAIN-CONTAINING PROTEIN"/>
    <property type="match status" value="1"/>
</dbReference>
<keyword evidence="4" id="KW-1185">Reference proteome</keyword>
<name>A0AAD7VH88_QUISA</name>
<dbReference type="Proteomes" id="UP001163823">
    <property type="component" value="Chromosome 3"/>
</dbReference>
<dbReference type="EMBL" id="JARAOO010000003">
    <property type="protein sequence ID" value="KAJ7975385.1"/>
    <property type="molecule type" value="Genomic_DNA"/>
</dbReference>
<sequence length="169" mass="19417">MTHEEDSSSSPNSSQAWTYDVFLSFRGDDTRHGFTGNLYNALYQRGIYTFIDDEKLKRGEEISPTLLKAIEESRVSIVVFSENYADSGWCLDELVTIIECMKSKGQWVHPVFYNVDPSDIRHQRNAVGDALAEHEKKPNIDMERVKKWRSAMQELANLSGSHFKFGYVL</sequence>
<feature type="domain" description="TIR" evidence="2">
    <location>
        <begin position="17"/>
        <end position="169"/>
    </location>
</feature>
<dbReference type="AlphaFoldDB" id="A0AAD7VH88"/>
<dbReference type="Gene3D" id="3.40.50.10140">
    <property type="entry name" value="Toll/interleukin-1 receptor homology (TIR) domain"/>
    <property type="match status" value="1"/>
</dbReference>
<evidence type="ECO:0000259" key="2">
    <source>
        <dbReference type="PROSITE" id="PS50104"/>
    </source>
</evidence>
<dbReference type="PROSITE" id="PS50104">
    <property type="entry name" value="TIR"/>
    <property type="match status" value="1"/>
</dbReference>
<accession>A0AAD7VH88</accession>
<dbReference type="SUPFAM" id="SSF52200">
    <property type="entry name" value="Toll/Interleukin receptor TIR domain"/>
    <property type="match status" value="1"/>
</dbReference>
<comment type="caution">
    <text evidence="3">The sequence shown here is derived from an EMBL/GenBank/DDBJ whole genome shotgun (WGS) entry which is preliminary data.</text>
</comment>
<reference evidence="3" key="1">
    <citation type="journal article" date="2023" name="Science">
        <title>Elucidation of the pathway for biosynthesis of saponin adjuvants from the soapbark tree.</title>
        <authorList>
            <person name="Reed J."/>
            <person name="Orme A."/>
            <person name="El-Demerdash A."/>
            <person name="Owen C."/>
            <person name="Martin L.B.B."/>
            <person name="Misra R.C."/>
            <person name="Kikuchi S."/>
            <person name="Rejzek M."/>
            <person name="Martin A.C."/>
            <person name="Harkess A."/>
            <person name="Leebens-Mack J."/>
            <person name="Louveau T."/>
            <person name="Stephenson M.J."/>
            <person name="Osbourn A."/>
        </authorList>
    </citation>
    <scope>NUCLEOTIDE SEQUENCE</scope>
    <source>
        <strain evidence="3">S10</strain>
    </source>
</reference>